<proteinExistence type="predicted"/>
<evidence type="ECO:0000313" key="2">
    <source>
        <dbReference type="EMBL" id="SHJ57660.1"/>
    </source>
</evidence>
<dbReference type="STRING" id="1470563.SAMN05444000_11087"/>
<dbReference type="EMBL" id="FQZQ01000010">
    <property type="protein sequence ID" value="SHJ57660.1"/>
    <property type="molecule type" value="Genomic_DNA"/>
</dbReference>
<dbReference type="Proteomes" id="UP000183982">
    <property type="component" value="Unassembled WGS sequence"/>
</dbReference>
<evidence type="ECO:0000313" key="3">
    <source>
        <dbReference type="Proteomes" id="UP000183982"/>
    </source>
</evidence>
<keyword evidence="3" id="KW-1185">Reference proteome</keyword>
<organism evidence="2 3">
    <name type="scientific">Shimia gijangensis</name>
    <dbReference type="NCBI Taxonomy" id="1470563"/>
    <lineage>
        <taxon>Bacteria</taxon>
        <taxon>Pseudomonadati</taxon>
        <taxon>Pseudomonadota</taxon>
        <taxon>Alphaproteobacteria</taxon>
        <taxon>Rhodobacterales</taxon>
        <taxon>Roseobacteraceae</taxon>
    </lineage>
</organism>
<keyword evidence="1" id="KW-0472">Membrane</keyword>
<feature type="transmembrane region" description="Helical" evidence="1">
    <location>
        <begin position="76"/>
        <end position="94"/>
    </location>
</feature>
<sequence length="99" mass="11407">MTPVPDKATVARFVFGFYDRLMKNLIRKSAFALSLGFSAAMSFAYYDFYFKWRSCFNELGRCIDSKTGIVYLEQSGVVWLSLALLATCATLYQFKRLIR</sequence>
<gene>
    <name evidence="2" type="ORF">SAMN05444000_11087</name>
</gene>
<dbReference type="AlphaFoldDB" id="A0A1M6KFJ4"/>
<name>A0A1M6KFJ4_9RHOB</name>
<keyword evidence="1" id="KW-1133">Transmembrane helix</keyword>
<reference evidence="3" key="1">
    <citation type="submission" date="2016-11" db="EMBL/GenBank/DDBJ databases">
        <authorList>
            <person name="Varghese N."/>
            <person name="Submissions S."/>
        </authorList>
    </citation>
    <scope>NUCLEOTIDE SEQUENCE [LARGE SCALE GENOMIC DNA]</scope>
    <source>
        <strain evidence="3">DSM 100564</strain>
    </source>
</reference>
<evidence type="ECO:0000256" key="1">
    <source>
        <dbReference type="SAM" id="Phobius"/>
    </source>
</evidence>
<feature type="transmembrane region" description="Helical" evidence="1">
    <location>
        <begin position="30"/>
        <end position="49"/>
    </location>
</feature>
<protein>
    <submittedName>
        <fullName evidence="2">Uncharacterized protein</fullName>
    </submittedName>
</protein>
<accession>A0A1M6KFJ4</accession>
<keyword evidence="1" id="KW-0812">Transmembrane</keyword>